<name>A0A1G2S6J6_9BACT</name>
<comment type="caution">
    <text evidence="1">The sequence shown here is derived from an EMBL/GenBank/DDBJ whole genome shotgun (WGS) entry which is preliminary data.</text>
</comment>
<protein>
    <submittedName>
        <fullName evidence="1">Uncharacterized protein</fullName>
    </submittedName>
</protein>
<evidence type="ECO:0000313" key="2">
    <source>
        <dbReference type="Proteomes" id="UP000176997"/>
    </source>
</evidence>
<evidence type="ECO:0000313" key="1">
    <source>
        <dbReference type="EMBL" id="OHA80723.1"/>
    </source>
</evidence>
<organism evidence="1 2">
    <name type="scientific">Candidatus Yonathbacteria bacterium RIFCSPHIGHO2_01_FULL_51_10</name>
    <dbReference type="NCBI Taxonomy" id="1802723"/>
    <lineage>
        <taxon>Bacteria</taxon>
        <taxon>Candidatus Yonathiibacteriota</taxon>
    </lineage>
</organism>
<reference evidence="1 2" key="1">
    <citation type="journal article" date="2016" name="Nat. Commun.">
        <title>Thousands of microbial genomes shed light on interconnected biogeochemical processes in an aquifer system.</title>
        <authorList>
            <person name="Anantharaman K."/>
            <person name="Brown C.T."/>
            <person name="Hug L.A."/>
            <person name="Sharon I."/>
            <person name="Castelle C.J."/>
            <person name="Probst A.J."/>
            <person name="Thomas B.C."/>
            <person name="Singh A."/>
            <person name="Wilkins M.J."/>
            <person name="Karaoz U."/>
            <person name="Brodie E.L."/>
            <person name="Williams K.H."/>
            <person name="Hubbard S.S."/>
            <person name="Banfield J.F."/>
        </authorList>
    </citation>
    <scope>NUCLEOTIDE SEQUENCE [LARGE SCALE GENOMIC DNA]</scope>
</reference>
<accession>A0A1G2S6J6</accession>
<dbReference type="EMBL" id="MHUS01000019">
    <property type="protein sequence ID" value="OHA80723.1"/>
    <property type="molecule type" value="Genomic_DNA"/>
</dbReference>
<dbReference type="Proteomes" id="UP000176997">
    <property type="component" value="Unassembled WGS sequence"/>
</dbReference>
<dbReference type="AlphaFoldDB" id="A0A1G2S6J6"/>
<proteinExistence type="predicted"/>
<sequence>MKHTTNADIRRMQRIASAQAERVLNGARYVVVTDGAKVIDVRENAVPSMEVFAVVGSARCGDVSYERTVLFEIGRKYSRPYHRARLLSGDGVWHETSARQRFVPLTKEALCLGWDQILSAVMHDAWRMRDWKRATFETDKRRFISGVTFTVSQEDKVLLAAVLQSELALRSNPLIQDMQRAAEWIAKRLKPFEHLAFAMESDREWRKMMRKERTGVRAVLEFLAHRNLLPHHHHIVQRHIAEMGCSDLYARVLTTLGVSKTRIEEWGTLLALEGIPKFTDCYVWCKPFTYRAEYRGGDGAISERDSACRA</sequence>
<gene>
    <name evidence="1" type="ORF">A2675_02410</name>
</gene>